<dbReference type="PANTHER" id="PTHR12283">
    <property type="entry name" value="GLUTAMINYL-PEPTIDE CYCLOTRANSFERASE"/>
    <property type="match status" value="1"/>
</dbReference>
<dbReference type="PANTHER" id="PTHR12283:SF6">
    <property type="entry name" value="GLUTAMINYL-PEPTIDE CYCLOTRANSFERASE-RELATED"/>
    <property type="match status" value="1"/>
</dbReference>
<dbReference type="Proteomes" id="UP000239735">
    <property type="component" value="Unassembled WGS sequence"/>
</dbReference>
<feature type="domain" description="Peptidase M28" evidence="3">
    <location>
        <begin position="123"/>
        <end position="331"/>
    </location>
</feature>
<proteinExistence type="predicted"/>
<sequence>MMFFLRNRRVSTHQKSVIPSGTWRIFAEGGAEGSATAFRLSAALSFTLIFLAPLAAPAQAHFDGARAYEYAREFVGIGPRWPTSPGHAKAEAFLRDHFQRDHDQLEEDTFTADTPIGSVPMCNLIVRFPGTKPGIIVLGTHYETNYPLRNINFVGANDGGSTTGLLLGVADRLRDEAGHAPGKKLQGYSVWLVFFDGEEAIQSWSRSDSTYGSRHLAAKWGRDGTLNQIKAFLLADMIGDKDLDIQRESNSTGWLVSLVSDAAKKLGYQRYFFQQSMAVEDDHLPFVERGVPSIDIIDLDYGPNNSYHHTAQDTMDKISAHSLTIDGDVFMETIRLIDQR</sequence>
<keyword evidence="1" id="KW-0808">Transferase</keyword>
<dbReference type="EMBL" id="OKRB01000087">
    <property type="protein sequence ID" value="SPE21413.1"/>
    <property type="molecule type" value="Genomic_DNA"/>
</dbReference>
<evidence type="ECO:0000313" key="4">
    <source>
        <dbReference type="EMBL" id="SPE21413.1"/>
    </source>
</evidence>
<dbReference type="Gene3D" id="3.40.630.10">
    <property type="entry name" value="Zn peptidases"/>
    <property type="match status" value="1"/>
</dbReference>
<evidence type="ECO:0000313" key="5">
    <source>
        <dbReference type="Proteomes" id="UP000239735"/>
    </source>
</evidence>
<dbReference type="GO" id="GO:0008270">
    <property type="term" value="F:zinc ion binding"/>
    <property type="evidence" value="ECO:0007669"/>
    <property type="project" value="TreeGrafter"/>
</dbReference>
<reference evidence="5" key="1">
    <citation type="submission" date="2018-02" db="EMBL/GenBank/DDBJ databases">
        <authorList>
            <person name="Hausmann B."/>
        </authorList>
    </citation>
    <scope>NUCLEOTIDE SEQUENCE [LARGE SCALE GENOMIC DNA]</scope>
    <source>
        <strain evidence="5">Peat soil MAG SbA5</strain>
    </source>
</reference>
<protein>
    <submittedName>
        <fullName evidence="4">Peptidase M28</fullName>
    </submittedName>
</protein>
<dbReference type="GO" id="GO:0016603">
    <property type="term" value="F:glutaminyl-peptide cyclotransferase activity"/>
    <property type="evidence" value="ECO:0007669"/>
    <property type="project" value="TreeGrafter"/>
</dbReference>
<dbReference type="AlphaFoldDB" id="A0A2N9LE65"/>
<name>A0A2N9LE65_9BACT</name>
<dbReference type="InterPro" id="IPR007484">
    <property type="entry name" value="Peptidase_M28"/>
</dbReference>
<organism evidence="4 5">
    <name type="scientific">Candidatus Sulfuritelmatomonas gaucii</name>
    <dbReference type="NCBI Taxonomy" id="2043161"/>
    <lineage>
        <taxon>Bacteria</taxon>
        <taxon>Pseudomonadati</taxon>
        <taxon>Acidobacteriota</taxon>
        <taxon>Terriglobia</taxon>
        <taxon>Terriglobales</taxon>
        <taxon>Acidobacteriaceae</taxon>
        <taxon>Candidatus Sulfuritelmatomonas</taxon>
    </lineage>
</organism>
<keyword evidence="2" id="KW-0012">Acyltransferase</keyword>
<dbReference type="SUPFAM" id="SSF53187">
    <property type="entry name" value="Zn-dependent exopeptidases"/>
    <property type="match status" value="1"/>
</dbReference>
<accession>A0A2N9LE65</accession>
<evidence type="ECO:0000259" key="3">
    <source>
        <dbReference type="Pfam" id="PF04389"/>
    </source>
</evidence>
<evidence type="ECO:0000256" key="1">
    <source>
        <dbReference type="ARBA" id="ARBA00022679"/>
    </source>
</evidence>
<dbReference type="InterPro" id="IPR040234">
    <property type="entry name" value="QC/QCL"/>
</dbReference>
<gene>
    <name evidence="4" type="ORF">SBA5_300057</name>
</gene>
<dbReference type="Pfam" id="PF04389">
    <property type="entry name" value="Peptidase_M28"/>
    <property type="match status" value="1"/>
</dbReference>
<evidence type="ECO:0000256" key="2">
    <source>
        <dbReference type="ARBA" id="ARBA00023315"/>
    </source>
</evidence>